<dbReference type="GO" id="GO:0022857">
    <property type="term" value="F:transmembrane transporter activity"/>
    <property type="evidence" value="ECO:0007669"/>
    <property type="project" value="InterPro"/>
</dbReference>
<keyword evidence="2 7" id="KW-0812">Transmembrane</keyword>
<feature type="transmembrane region" description="Helical" evidence="7">
    <location>
        <begin position="1091"/>
        <end position="1109"/>
    </location>
</feature>
<feature type="compositionally biased region" description="Basic and acidic residues" evidence="6">
    <location>
        <begin position="551"/>
        <end position="567"/>
    </location>
</feature>
<feature type="region of interest" description="Disordered" evidence="6">
    <location>
        <begin position="634"/>
        <end position="661"/>
    </location>
</feature>
<feature type="region of interest" description="Disordered" evidence="6">
    <location>
        <begin position="1"/>
        <end position="221"/>
    </location>
</feature>
<evidence type="ECO:0000256" key="3">
    <source>
        <dbReference type="ARBA" id="ARBA00022989"/>
    </source>
</evidence>
<feature type="region of interest" description="Disordered" evidence="6">
    <location>
        <begin position="483"/>
        <end position="596"/>
    </location>
</feature>
<dbReference type="AlphaFoldDB" id="A0A1A6A387"/>
<dbReference type="InterPro" id="IPR010619">
    <property type="entry name" value="ThrE-like_N"/>
</dbReference>
<evidence type="ECO:0000256" key="7">
    <source>
        <dbReference type="SAM" id="Phobius"/>
    </source>
</evidence>
<feature type="region of interest" description="Disordered" evidence="6">
    <location>
        <begin position="247"/>
        <end position="310"/>
    </location>
</feature>
<accession>A0A1A6A387</accession>
<feature type="compositionally biased region" description="Basic and acidic residues" evidence="6">
    <location>
        <begin position="652"/>
        <end position="661"/>
    </location>
</feature>
<feature type="compositionally biased region" description="Polar residues" evidence="6">
    <location>
        <begin position="568"/>
        <end position="584"/>
    </location>
</feature>
<feature type="compositionally biased region" description="Polar residues" evidence="6">
    <location>
        <begin position="9"/>
        <end position="29"/>
    </location>
</feature>
<dbReference type="VEuPathDB" id="FungiDB:I303_05381"/>
<dbReference type="Pfam" id="PF12821">
    <property type="entry name" value="ThrE_2"/>
    <property type="match status" value="1"/>
</dbReference>
<evidence type="ECO:0000313" key="11">
    <source>
        <dbReference type="EMBL" id="WWC62575.1"/>
    </source>
</evidence>
<dbReference type="PANTHER" id="PTHR31082">
    <property type="entry name" value="PHEROMONE-REGULATED MEMBRANE PROTEIN 10"/>
    <property type="match status" value="1"/>
</dbReference>
<evidence type="ECO:0000256" key="4">
    <source>
        <dbReference type="ARBA" id="ARBA00023136"/>
    </source>
</evidence>
<feature type="transmembrane region" description="Helical" evidence="7">
    <location>
        <begin position="878"/>
        <end position="902"/>
    </location>
</feature>
<feature type="transmembrane region" description="Helical" evidence="7">
    <location>
        <begin position="802"/>
        <end position="822"/>
    </location>
</feature>
<feature type="compositionally biased region" description="Polar residues" evidence="6">
    <location>
        <begin position="43"/>
        <end position="59"/>
    </location>
</feature>
<feature type="compositionally biased region" description="Basic and acidic residues" evidence="6">
    <location>
        <begin position="187"/>
        <end position="204"/>
    </location>
</feature>
<feature type="compositionally biased region" description="Polar residues" evidence="6">
    <location>
        <begin position="519"/>
        <end position="533"/>
    </location>
</feature>
<dbReference type="RefSeq" id="XP_018262365.1">
    <property type="nucleotide sequence ID" value="XM_018408674.1"/>
</dbReference>
<evidence type="ECO:0000259" key="8">
    <source>
        <dbReference type="Pfam" id="PF06738"/>
    </source>
</evidence>
<evidence type="ECO:0000313" key="10">
    <source>
        <dbReference type="EMBL" id="OBR84523.1"/>
    </source>
</evidence>
<evidence type="ECO:0000256" key="1">
    <source>
        <dbReference type="ARBA" id="ARBA00004141"/>
    </source>
</evidence>
<protein>
    <recommendedName>
        <fullName evidence="13">Pheromone-regulated membrane protein 10</fullName>
    </recommendedName>
</protein>
<name>A0A1A6A387_9TREE</name>
<feature type="transmembrane region" description="Helical" evidence="7">
    <location>
        <begin position="853"/>
        <end position="872"/>
    </location>
</feature>
<evidence type="ECO:0000256" key="5">
    <source>
        <dbReference type="ARBA" id="ARBA00034125"/>
    </source>
</evidence>
<dbReference type="GeneID" id="28969080"/>
<dbReference type="EMBL" id="CP144535">
    <property type="protein sequence ID" value="WWC62575.1"/>
    <property type="molecule type" value="Genomic_DNA"/>
</dbReference>
<dbReference type="KEGG" id="kdj:28969080"/>
<dbReference type="OrthoDB" id="413008at2759"/>
<dbReference type="EMBL" id="KI894032">
    <property type="protein sequence ID" value="OBR84523.1"/>
    <property type="molecule type" value="Genomic_DNA"/>
</dbReference>
<feature type="compositionally biased region" description="Low complexity" evidence="6">
    <location>
        <begin position="60"/>
        <end position="74"/>
    </location>
</feature>
<feature type="domain" description="Threonine/serine exporter-like N-terminal" evidence="8">
    <location>
        <begin position="696"/>
        <end position="934"/>
    </location>
</feature>
<organism evidence="10">
    <name type="scientific">Kwoniella dejecticola CBS 10117</name>
    <dbReference type="NCBI Taxonomy" id="1296121"/>
    <lineage>
        <taxon>Eukaryota</taxon>
        <taxon>Fungi</taxon>
        <taxon>Dikarya</taxon>
        <taxon>Basidiomycota</taxon>
        <taxon>Agaricomycotina</taxon>
        <taxon>Tremellomycetes</taxon>
        <taxon>Tremellales</taxon>
        <taxon>Cryptococcaceae</taxon>
        <taxon>Kwoniella</taxon>
    </lineage>
</organism>
<feature type="compositionally biased region" description="Basic and acidic residues" evidence="6">
    <location>
        <begin position="150"/>
        <end position="167"/>
    </location>
</feature>
<reference evidence="10" key="1">
    <citation type="submission" date="2013-07" db="EMBL/GenBank/DDBJ databases">
        <title>The Genome Sequence of Cryptococcus dejecticola CBS10117.</title>
        <authorList>
            <consortium name="The Broad Institute Genome Sequencing Platform"/>
            <person name="Cuomo C."/>
            <person name="Litvintseva A."/>
            <person name="Chen Y."/>
            <person name="Heitman J."/>
            <person name="Sun S."/>
            <person name="Springer D."/>
            <person name="Dromer F."/>
            <person name="Young S.K."/>
            <person name="Zeng Q."/>
            <person name="Gargeya S."/>
            <person name="Fitzgerald M."/>
            <person name="Abouelleil A."/>
            <person name="Alvarado L."/>
            <person name="Berlin A.M."/>
            <person name="Chapman S.B."/>
            <person name="Dewar J."/>
            <person name="Goldberg J."/>
            <person name="Griggs A."/>
            <person name="Gujja S."/>
            <person name="Hansen M."/>
            <person name="Howarth C."/>
            <person name="Imamovic A."/>
            <person name="Larimer J."/>
            <person name="McCowan C."/>
            <person name="Murphy C."/>
            <person name="Pearson M."/>
            <person name="Priest M."/>
            <person name="Roberts A."/>
            <person name="Saif S."/>
            <person name="Shea T."/>
            <person name="Sykes S."/>
            <person name="Wortman J."/>
            <person name="Nusbaum C."/>
            <person name="Birren B."/>
        </authorList>
    </citation>
    <scope>NUCLEOTIDE SEQUENCE [LARGE SCALE GENOMIC DNA]</scope>
    <source>
        <strain evidence="10">CBS 10117</strain>
    </source>
</reference>
<feature type="compositionally biased region" description="Low complexity" evidence="6">
    <location>
        <begin position="506"/>
        <end position="518"/>
    </location>
</feature>
<feature type="transmembrane region" description="Helical" evidence="7">
    <location>
        <begin position="967"/>
        <end position="983"/>
    </location>
</feature>
<evidence type="ECO:0000256" key="2">
    <source>
        <dbReference type="ARBA" id="ARBA00022692"/>
    </source>
</evidence>
<evidence type="ECO:0000313" key="12">
    <source>
        <dbReference type="Proteomes" id="UP000078595"/>
    </source>
</evidence>
<feature type="compositionally biased region" description="Polar residues" evidence="6">
    <location>
        <begin position="139"/>
        <end position="149"/>
    </location>
</feature>
<feature type="compositionally biased region" description="Low complexity" evidence="6">
    <location>
        <begin position="368"/>
        <end position="380"/>
    </location>
</feature>
<dbReference type="PANTHER" id="PTHR31082:SF4">
    <property type="entry name" value="PHEROMONE-REGULATED MEMBRANE PROTEIN 10"/>
    <property type="match status" value="1"/>
</dbReference>
<evidence type="ECO:0008006" key="13">
    <source>
        <dbReference type="Google" id="ProtNLM"/>
    </source>
</evidence>
<gene>
    <name evidence="10" type="ORF">I303_05381</name>
    <name evidence="11" type="ORF">I303_105172</name>
</gene>
<reference evidence="11" key="3">
    <citation type="submission" date="2024-02" db="EMBL/GenBank/DDBJ databases">
        <title>Comparative genomics of Cryptococcus and Kwoniella reveals pathogenesis evolution and contrasting modes of karyotype evolution via chromosome fusion or intercentromeric recombination.</title>
        <authorList>
            <person name="Coelho M.A."/>
            <person name="David-Palma M."/>
            <person name="Shea T."/>
            <person name="Bowers K."/>
            <person name="McGinley-Smith S."/>
            <person name="Mohammad A.W."/>
            <person name="Gnirke A."/>
            <person name="Yurkov A.M."/>
            <person name="Nowrousian M."/>
            <person name="Sun S."/>
            <person name="Cuomo C.A."/>
            <person name="Heitman J."/>
        </authorList>
    </citation>
    <scope>NUCLEOTIDE SEQUENCE</scope>
    <source>
        <strain evidence="11">CBS 10117</strain>
    </source>
</reference>
<keyword evidence="12" id="KW-1185">Reference proteome</keyword>
<feature type="compositionally biased region" description="Polar residues" evidence="6">
    <location>
        <begin position="322"/>
        <end position="334"/>
    </location>
</feature>
<feature type="transmembrane region" description="Helical" evidence="7">
    <location>
        <begin position="1050"/>
        <end position="1071"/>
    </location>
</feature>
<feature type="compositionally biased region" description="Basic and acidic residues" evidence="6">
    <location>
        <begin position="119"/>
        <end position="128"/>
    </location>
</feature>
<comment type="similarity">
    <text evidence="5">Belongs to the ThrE exporter (TC 2.A.79) family.</text>
</comment>
<keyword evidence="4 7" id="KW-0472">Membrane</keyword>
<feature type="transmembrane region" description="Helical" evidence="7">
    <location>
        <begin position="995"/>
        <end position="1015"/>
    </location>
</feature>
<evidence type="ECO:0000259" key="9">
    <source>
        <dbReference type="Pfam" id="PF12821"/>
    </source>
</evidence>
<evidence type="ECO:0000256" key="6">
    <source>
        <dbReference type="SAM" id="MobiDB-lite"/>
    </source>
</evidence>
<dbReference type="Proteomes" id="UP000078595">
    <property type="component" value="Chromosome 6"/>
</dbReference>
<dbReference type="InterPro" id="IPR051361">
    <property type="entry name" value="ThrE/Ser_Exporter"/>
</dbReference>
<keyword evidence="3 7" id="KW-1133">Transmembrane helix</keyword>
<feature type="compositionally biased region" description="Basic and acidic residues" evidence="6">
    <location>
        <begin position="265"/>
        <end position="275"/>
    </location>
</feature>
<feature type="domain" description="Threonine/Serine exporter ThrE" evidence="9">
    <location>
        <begin position="992"/>
        <end position="1106"/>
    </location>
</feature>
<feature type="transmembrane region" description="Helical" evidence="7">
    <location>
        <begin position="1021"/>
        <end position="1038"/>
    </location>
</feature>
<reference evidence="11" key="2">
    <citation type="submission" date="2013-07" db="EMBL/GenBank/DDBJ databases">
        <authorList>
            <consortium name="The Broad Institute Genome Sequencing Platform"/>
            <person name="Cuomo C."/>
            <person name="Litvintseva A."/>
            <person name="Chen Y."/>
            <person name="Heitman J."/>
            <person name="Sun S."/>
            <person name="Springer D."/>
            <person name="Dromer F."/>
            <person name="Young S.K."/>
            <person name="Zeng Q."/>
            <person name="Gargeya S."/>
            <person name="Fitzgerald M."/>
            <person name="Abouelleil A."/>
            <person name="Alvarado L."/>
            <person name="Berlin A.M."/>
            <person name="Chapman S.B."/>
            <person name="Dewar J."/>
            <person name="Goldberg J."/>
            <person name="Griggs A."/>
            <person name="Gujja S."/>
            <person name="Hansen M."/>
            <person name="Howarth C."/>
            <person name="Imamovic A."/>
            <person name="Larimer J."/>
            <person name="McCowan C."/>
            <person name="Murphy C."/>
            <person name="Pearson M."/>
            <person name="Priest M."/>
            <person name="Roberts A."/>
            <person name="Saif S."/>
            <person name="Shea T."/>
            <person name="Sykes S."/>
            <person name="Wortman J."/>
            <person name="Nusbaum C."/>
            <person name="Birren B."/>
        </authorList>
    </citation>
    <scope>NUCLEOTIDE SEQUENCE</scope>
    <source>
        <strain evidence="11">CBS 10117</strain>
    </source>
</reference>
<dbReference type="InterPro" id="IPR024528">
    <property type="entry name" value="ThrE_2"/>
</dbReference>
<proteinExistence type="inferred from homology"/>
<comment type="subcellular location">
    <subcellularLocation>
        <location evidence="1">Membrane</location>
        <topology evidence="1">Multi-pass membrane protein</topology>
    </subcellularLocation>
</comment>
<feature type="region of interest" description="Disordered" evidence="6">
    <location>
        <begin position="322"/>
        <end position="428"/>
    </location>
</feature>
<sequence length="1125" mass="120523">MSIPDNPFQAPTTPQAPVLQIQTESASPTSPSPGGDNVIASPYSHTTSPGQMESSPQSATVSPPGQTTTSTPGGLAPPDSGIKNRRRVQWTSDSHIVQLHPIQPVPSSPHQLDEGNIEQFRDALEAHRTGSIRRHRPPSQLSRQSSADGSETRGGTEDEDYDYRLDVDPPLNRVTSAGSNPEEGEDNGMREHVATYIDPGERDGLPNIPQMPSQDPDHRDAAKDLVRAHTGKWGVLRRRVKTSGNVNRAFGAGRVGGGAPSTSADPEKQEDDARASQDAFAARYPEPRKHSLAASAAAHGSGPGMPGGASVLSSLLALYGQQNSGMNSGTTSAASSRPNSDDEDSSDEEEARRRAQEHHKGGKGFLGLGKKSASSSNSNGTPANEVVIHNEPHRSSVSAEATGEPLAPQPSRYSNGERRPPSPGLSGFFQRTKEQIQYKRPEAAKSGAGVFGALIQNTANLSGAATPAGSALAPAARRPGYQLNRYSAPNLEAEEKIQNWRPPSRPSSRAGSRGGSRPTSIHSSTAVSQNGDSPSDDFSMKKKAISSDDLVGMRERERMGDRERQATDDSSLTLNSRYNSSSLTLGDDKHKKRPKSGVGALRLDSLAALPVNALKEGGKQIKSAEKWLLSAAKTPLGTPPEKGGADYFTRPLTEDERRRKEWEAEKKRRKKAREARKKQEIFIIQHVAAILARQQFLMKLARALMMFGSPSHRLETQIQATAKVLEINAQVVYMPGTMLISFGDDATHTSETKFLKQATGLDLGKLLATHHLYWNVVHDKMSVEQASKDLDVLMTTPVYYNWWQTLLIGAMCSAFITVIGFYGSFVDALMAMPLGCLLVGVQMLAARNDMFSNVFEIAIATVISFVSAALASTEVFCYTALVSGGVVLILPGYIVLCGALELASRNITAGAVRIGYSVIYSLFLGFGISIGAVLYEKITHKDVLYASDYTCASTHGGAPWYQVTPSAYWYFLCCPGYAFFLSLRNQQPLWAKELPIMVIVAVAGWSSNHFSSLAFPGRSDMTSAIGSFVVGTLGNLYGRISNGSSFPVTVTGILFQLPSGLSNGGIFNFAAESSDGSSTAYSSGFSVAQQLVSVAIGLTVGLFVSAAVTHPFGGGRRRGSGIFSF</sequence>
<feature type="transmembrane region" description="Helical" evidence="7">
    <location>
        <begin position="914"/>
        <end position="935"/>
    </location>
</feature>
<dbReference type="Pfam" id="PF06738">
    <property type="entry name" value="ThrE"/>
    <property type="match status" value="1"/>
</dbReference>